<dbReference type="Gene3D" id="3.90.470.20">
    <property type="entry name" value="4'-phosphopantetheinyl transferase domain"/>
    <property type="match status" value="2"/>
</dbReference>
<dbReference type="InterPro" id="IPR055066">
    <property type="entry name" value="AASDHPPT_N"/>
</dbReference>
<name>A0A0S4L7R3_9BACT</name>
<evidence type="ECO:0000313" key="6">
    <source>
        <dbReference type="Proteomes" id="UP000199032"/>
    </source>
</evidence>
<gene>
    <name evidence="5" type="ORF">COMA1_10816</name>
</gene>
<dbReference type="SUPFAM" id="SSF56214">
    <property type="entry name" value="4'-phosphopantetheinyl transferase"/>
    <property type="match status" value="2"/>
</dbReference>
<dbReference type="STRING" id="1742972.COMA1_10816"/>
<evidence type="ECO:0000259" key="3">
    <source>
        <dbReference type="Pfam" id="PF01648"/>
    </source>
</evidence>
<feature type="domain" description="4'-phosphopantetheinyl transferase" evidence="3">
    <location>
        <begin position="133"/>
        <end position="207"/>
    </location>
</feature>
<dbReference type="OrthoDB" id="9808281at2"/>
<keyword evidence="2 5" id="KW-0808">Transferase</keyword>
<dbReference type="PANTHER" id="PTHR12215">
    <property type="entry name" value="PHOSPHOPANTETHEINE TRANSFERASE"/>
    <property type="match status" value="1"/>
</dbReference>
<dbReference type="Proteomes" id="UP000199032">
    <property type="component" value="Unassembled WGS sequence"/>
</dbReference>
<dbReference type="RefSeq" id="WP_090744041.1">
    <property type="nucleotide sequence ID" value="NZ_CZQA01000001.1"/>
</dbReference>
<dbReference type="InterPro" id="IPR050559">
    <property type="entry name" value="P-Pant_transferase_sf"/>
</dbReference>
<dbReference type="GO" id="GO:0000287">
    <property type="term" value="F:magnesium ion binding"/>
    <property type="evidence" value="ECO:0007669"/>
    <property type="project" value="InterPro"/>
</dbReference>
<dbReference type="PANTHER" id="PTHR12215:SF10">
    <property type="entry name" value="L-AMINOADIPATE-SEMIALDEHYDE DEHYDROGENASE-PHOSPHOPANTETHEINYL TRANSFERASE"/>
    <property type="match status" value="1"/>
</dbReference>
<keyword evidence="6" id="KW-1185">Reference proteome</keyword>
<dbReference type="Pfam" id="PF22624">
    <property type="entry name" value="AASDHPPT_N"/>
    <property type="match status" value="1"/>
</dbReference>
<dbReference type="GO" id="GO:0008897">
    <property type="term" value="F:holo-[acyl-carrier-protein] synthase activity"/>
    <property type="evidence" value="ECO:0007669"/>
    <property type="project" value="InterPro"/>
</dbReference>
<dbReference type="EMBL" id="CZQA01000001">
    <property type="protein sequence ID" value="CUS32793.1"/>
    <property type="molecule type" value="Genomic_DNA"/>
</dbReference>
<evidence type="ECO:0000313" key="5">
    <source>
        <dbReference type="EMBL" id="CUS32793.1"/>
    </source>
</evidence>
<protein>
    <submittedName>
        <fullName evidence="5">Putative Phosphopantetheinyl transferase</fullName>
    </submittedName>
</protein>
<feature type="domain" description="4'-phosphopantetheinyl transferase N-terminal" evidence="4">
    <location>
        <begin position="41"/>
        <end position="127"/>
    </location>
</feature>
<dbReference type="GO" id="GO:0019878">
    <property type="term" value="P:lysine biosynthetic process via aminoadipic acid"/>
    <property type="evidence" value="ECO:0007669"/>
    <property type="project" value="TreeGrafter"/>
</dbReference>
<dbReference type="InterPro" id="IPR037143">
    <property type="entry name" value="4-PPantetheinyl_Trfase_dom_sf"/>
</dbReference>
<evidence type="ECO:0000256" key="1">
    <source>
        <dbReference type="ARBA" id="ARBA00010990"/>
    </source>
</evidence>
<dbReference type="Pfam" id="PF01648">
    <property type="entry name" value="ACPS"/>
    <property type="match status" value="1"/>
</dbReference>
<accession>A0A0S4L7R3</accession>
<evidence type="ECO:0000259" key="4">
    <source>
        <dbReference type="Pfam" id="PF22624"/>
    </source>
</evidence>
<sequence length="250" mass="28344">MLISFRSIDHLTDTQLKNSITLEPHAVHLWGIELEGSQQCIERCLGWLDETERQRAARFVREQDRQHYVLAHGGLRGILSRYLEVSPCEVSLGRTEAGKPFVTRDARKHSAMTFNLSHAHNRALIAVSKAQEIGVDLEWVRSKVDVLNLSERYFAPSEHEVIMQTTEAQRTIIFFRYWVVKEAVLKAQGIGLRGLSDCEVILDQDEGMKDVRIHLGSQFTGPLRVRLLSCGEGWEAAVAAQDLNVLTQGW</sequence>
<dbReference type="AlphaFoldDB" id="A0A0S4L7R3"/>
<evidence type="ECO:0000256" key="2">
    <source>
        <dbReference type="ARBA" id="ARBA00022679"/>
    </source>
</evidence>
<reference evidence="5 6" key="1">
    <citation type="submission" date="2015-10" db="EMBL/GenBank/DDBJ databases">
        <authorList>
            <person name="Gilbert D.G."/>
        </authorList>
    </citation>
    <scope>NUCLEOTIDE SEQUENCE [LARGE SCALE GENOMIC DNA]</scope>
    <source>
        <strain evidence="5">COMA1</strain>
    </source>
</reference>
<comment type="similarity">
    <text evidence="1">Belongs to the P-Pant transferase superfamily. Gsp/Sfp/HetI/AcpT family.</text>
</comment>
<organism evidence="5 6">
    <name type="scientific">Candidatus Nitrospira nitrosa</name>
    <dbReference type="NCBI Taxonomy" id="1742972"/>
    <lineage>
        <taxon>Bacteria</taxon>
        <taxon>Pseudomonadati</taxon>
        <taxon>Nitrospirota</taxon>
        <taxon>Nitrospiria</taxon>
        <taxon>Nitrospirales</taxon>
        <taxon>Nitrospiraceae</taxon>
        <taxon>Nitrospira</taxon>
    </lineage>
</organism>
<proteinExistence type="inferred from homology"/>
<dbReference type="GO" id="GO:0005829">
    <property type="term" value="C:cytosol"/>
    <property type="evidence" value="ECO:0007669"/>
    <property type="project" value="TreeGrafter"/>
</dbReference>
<dbReference type="InterPro" id="IPR008278">
    <property type="entry name" value="4-PPantetheinyl_Trfase_dom"/>
</dbReference>